<evidence type="ECO:0000259" key="1">
    <source>
        <dbReference type="Pfam" id="PF07000"/>
    </source>
</evidence>
<sequence length="612" mass="69716">MTKKKSSSSVILELKELVDHINNTIPDVPGKQRLVRMCQKETTHFESLPSDLADDSAVCSNLPYFKAITTIANSYGNRLVDLLCRYRLPLGSTVNSSIHVQQFDDDDDNHNNVVSSLNAIHSNSNDYLLRCDKQDSLLIDLICTQSDEGIDDFSRSRTCYGNADEASLWAPALWIKVVTRDSSRLNNAWRGEASSKHVACLGRQAEELVLASHWYQRGQPKYWIRVIVHWLPHGSFCAEINDIDSDLREYLQNIDVTLLTGSNPWINNCDIPAIIFKSPNYTVSLRNLILPVYKFKKFLNSFTEYDNTSGDFKQFKFEAIEQILSLLNRLYKTVNHEEQKASIFTDEMLFEVDDSLNSFKITYPMDAVLQKCALWPFLIDSYGRVDEVNRINLDVSALIAFVSELSQFNPTYPPTDQLISIDNNDNHAEAVSDKILECLQSVERRTQLLLNHPPLKPEKFEWLIESEAEVPVLLSMDKYLRGKVPVVCLSAVHSFLNILALISGPSEWKRGIRLISHLVILPDLNSSGEIISPFSKTRESKSSNYLLTQRIMEFGNVLEALTITSNAGFLRSVRKSVNTKWYFRNIPEDWCETKSHQHDEVGVGVRLPSLNR</sequence>
<dbReference type="AlphaFoldDB" id="A0A095BXT8"/>
<dbReference type="EMBL" id="KL250576">
    <property type="protein sequence ID" value="KGB33898.1"/>
    <property type="molecule type" value="Genomic_DNA"/>
</dbReference>
<dbReference type="InterPro" id="IPR010733">
    <property type="entry name" value="DUF1308"/>
</dbReference>
<organism evidence="2">
    <name type="scientific">Schistosoma haematobium</name>
    <name type="common">Blood fluke</name>
    <dbReference type="NCBI Taxonomy" id="6185"/>
    <lineage>
        <taxon>Eukaryota</taxon>
        <taxon>Metazoa</taxon>
        <taxon>Spiralia</taxon>
        <taxon>Lophotrochozoa</taxon>
        <taxon>Platyhelminthes</taxon>
        <taxon>Trematoda</taxon>
        <taxon>Digenea</taxon>
        <taxon>Strigeidida</taxon>
        <taxon>Schistosomatoidea</taxon>
        <taxon>Schistosomatidae</taxon>
        <taxon>Schistosoma</taxon>
    </lineage>
</organism>
<protein>
    <submittedName>
        <fullName evidence="2">UPF0415 protein C7orf25-like protein</fullName>
    </submittedName>
</protein>
<accession>A0A095BXT8</accession>
<dbReference type="STRING" id="6185.A0A095BXT8"/>
<proteinExistence type="predicted"/>
<gene>
    <name evidence="2" type="ORF">MS3_02102</name>
</gene>
<reference evidence="2" key="1">
    <citation type="journal article" date="2012" name="Nat. Genet.">
        <title>Whole-genome sequence of Schistosoma haematobium.</title>
        <authorList>
            <person name="Young N.D."/>
            <person name="Jex A.R."/>
            <person name="Li B."/>
            <person name="Liu S."/>
            <person name="Yang L."/>
            <person name="Xiong Z."/>
            <person name="Li Y."/>
            <person name="Cantacessi C."/>
            <person name="Hall R.S."/>
            <person name="Xu X."/>
            <person name="Chen F."/>
            <person name="Wu X."/>
            <person name="Zerlotini A."/>
            <person name="Oliveira G."/>
            <person name="Hofmann A."/>
            <person name="Zhang G."/>
            <person name="Fang X."/>
            <person name="Kang Y."/>
            <person name="Campbell B.E."/>
            <person name="Loukas A."/>
            <person name="Ranganathan S."/>
            <person name="Rollinson D."/>
            <person name="Rinaldi G."/>
            <person name="Brindley P.J."/>
            <person name="Yang H."/>
            <person name="Wang J."/>
            <person name="Wang J."/>
            <person name="Gasser R.B."/>
        </authorList>
    </citation>
    <scope>NUCLEOTIDE SEQUENCE [LARGE SCALE GENOMIC DNA]</scope>
</reference>
<feature type="domain" description="DUF1308" evidence="1">
    <location>
        <begin position="465"/>
        <end position="577"/>
    </location>
</feature>
<dbReference type="PANTHER" id="PTHR13379:SF0">
    <property type="entry name" value="UPF0415 PROTEIN C7ORF25"/>
    <property type="match status" value="1"/>
</dbReference>
<name>A0A095BXT8_SCHHA</name>
<evidence type="ECO:0000313" key="2">
    <source>
        <dbReference type="EMBL" id="KGB33898.1"/>
    </source>
</evidence>
<dbReference type="Pfam" id="PF07000">
    <property type="entry name" value="DUF1308"/>
    <property type="match status" value="1"/>
</dbReference>
<dbReference type="PANTHER" id="PTHR13379">
    <property type="entry name" value="UNCHARACTERIZED DUF1308"/>
    <property type="match status" value="1"/>
</dbReference>